<evidence type="ECO:0008006" key="3">
    <source>
        <dbReference type="Google" id="ProtNLM"/>
    </source>
</evidence>
<protein>
    <recommendedName>
        <fullName evidence="3">Tetratricopeptide repeat-containing protein</fullName>
    </recommendedName>
</protein>
<dbReference type="STRING" id="29529.SAMN04488122_6398"/>
<keyword evidence="2" id="KW-1185">Reference proteome</keyword>
<dbReference type="RefSeq" id="WP_089903075.1">
    <property type="nucleotide sequence ID" value="NZ_FOJG01000002.1"/>
</dbReference>
<organism evidence="1 2">
    <name type="scientific">Chitinophaga arvensicola</name>
    <dbReference type="NCBI Taxonomy" id="29529"/>
    <lineage>
        <taxon>Bacteria</taxon>
        <taxon>Pseudomonadati</taxon>
        <taxon>Bacteroidota</taxon>
        <taxon>Chitinophagia</taxon>
        <taxon>Chitinophagales</taxon>
        <taxon>Chitinophagaceae</taxon>
        <taxon>Chitinophaga</taxon>
    </lineage>
</organism>
<name>A0A1I0SDB2_9BACT</name>
<reference evidence="2" key="1">
    <citation type="submission" date="2016-10" db="EMBL/GenBank/DDBJ databases">
        <authorList>
            <person name="Varghese N."/>
            <person name="Submissions S."/>
        </authorList>
    </citation>
    <scope>NUCLEOTIDE SEQUENCE [LARGE SCALE GENOMIC DNA]</scope>
    <source>
        <strain evidence="2">DSM 3695</strain>
    </source>
</reference>
<dbReference type="AlphaFoldDB" id="A0A1I0SDB2"/>
<evidence type="ECO:0000313" key="1">
    <source>
        <dbReference type="EMBL" id="SEW55481.1"/>
    </source>
</evidence>
<proteinExistence type="predicted"/>
<sequence>MNYRKFIVFSISFCLVFLGNVIYTLSCGPIPDPYDYYISFFGPHTKGAGYEPFYYTALSQFYGDPTPSEETANVADWQNYTGKKVTEKDIREYIYTYPKELFSSIASGSASLPDSVKKNTFAQFMGKEKNREAARYLLFAKSCEPAVINADPWSVPERNNALLSALYTEGKELYDKTSDKDIRSRYAFQLIRLEHYQKDYHDAVTSFDQLFGTKENSSLVYYKALALKAGALLRLKDSVQSAYLFSRVFENAPSLRTSCFTSLLWTNTTGKQVYPLCKNDHEKAMVAAIFGFTNSTQDVTALRQVYAFDPASPALNILLAREINKLEDNYFNTRFTNEMTYGSLGIHDYNATDQAGLVTGLNSLQTLVDSLVQLGKLKDMDLWRVSSAYLSYIRKDYPKAAQRLAEVKTKDPDVKDQWEIVNLLVNINQQQKIDSAFESRLLASFKWLDAKTKDAGKSWYPGYESNKSYFFGKTYRNLLFAILAPRYHQQGEAWKEALIRGRCDSLQMNDYFISGISAVEQITDDMKSQELIRLKEFLQQPVKTPYESYLAGFFPKGVNMDHTIGVSYMRVHDFNSARTWFKKAGPGALDVSYQVFRDQLQDFGEDTAVAGYNKEINQLQFCERMVQLQEKMKIAPVPPKVYYDYASALFSISYYGRTWYFVKGNRPSTDWYTASCDKDAFEKQYFGCYAAESYYGKAAQASTDKEFRARCAFMAARCSQKHTANTDDDNKYITALVHNRYFPMLANNFAQTKFYAQAYEQCSYLRDYVKSTRKK</sequence>
<accession>A0A1I0SDB2</accession>
<dbReference type="OrthoDB" id="605297at2"/>
<dbReference type="Proteomes" id="UP000199310">
    <property type="component" value="Unassembled WGS sequence"/>
</dbReference>
<dbReference type="EMBL" id="FOJG01000002">
    <property type="protein sequence ID" value="SEW55481.1"/>
    <property type="molecule type" value="Genomic_DNA"/>
</dbReference>
<evidence type="ECO:0000313" key="2">
    <source>
        <dbReference type="Proteomes" id="UP000199310"/>
    </source>
</evidence>
<gene>
    <name evidence="1" type="ORF">SAMN04488122_6398</name>
</gene>